<proteinExistence type="predicted"/>
<evidence type="ECO:0000256" key="1">
    <source>
        <dbReference type="ARBA" id="ARBA00023286"/>
    </source>
</evidence>
<dbReference type="InterPro" id="IPR018490">
    <property type="entry name" value="cNMP-bd_dom_sf"/>
</dbReference>
<evidence type="ECO:0000313" key="3">
    <source>
        <dbReference type="EMBL" id="QSQ11834.1"/>
    </source>
</evidence>
<dbReference type="Pfam" id="PF00027">
    <property type="entry name" value="cNMP_binding"/>
    <property type="match status" value="1"/>
</dbReference>
<dbReference type="EMBL" id="CP071091">
    <property type="protein sequence ID" value="QSQ11834.1"/>
    <property type="molecule type" value="Genomic_DNA"/>
</dbReference>
<evidence type="ECO:0000259" key="2">
    <source>
        <dbReference type="PROSITE" id="PS50042"/>
    </source>
</evidence>
<keyword evidence="1" id="KW-0406">Ion transport</keyword>
<organism evidence="3 4">
    <name type="scientific">Myxococcus landrumensis</name>
    <dbReference type="NCBI Taxonomy" id="2813577"/>
    <lineage>
        <taxon>Bacteria</taxon>
        <taxon>Pseudomonadati</taxon>
        <taxon>Myxococcota</taxon>
        <taxon>Myxococcia</taxon>
        <taxon>Myxococcales</taxon>
        <taxon>Cystobacterineae</taxon>
        <taxon>Myxococcaceae</taxon>
        <taxon>Myxococcus</taxon>
    </lineage>
</organism>
<name>A0ABX7MZH3_9BACT</name>
<keyword evidence="1" id="KW-0407">Ion channel</keyword>
<keyword evidence="1" id="KW-1071">Ligand-gated ion channel</keyword>
<dbReference type="PANTHER" id="PTHR45638">
    <property type="entry name" value="CYCLIC NUCLEOTIDE-GATED CATION CHANNEL SUBUNIT A"/>
    <property type="match status" value="1"/>
</dbReference>
<gene>
    <name evidence="3" type="ORF">JY572_26010</name>
</gene>
<dbReference type="Gene3D" id="2.60.120.10">
    <property type="entry name" value="Jelly Rolls"/>
    <property type="match status" value="1"/>
</dbReference>
<protein>
    <submittedName>
        <fullName evidence="3">Cyclic nucleotide-binding domain-containing protein</fullName>
    </submittedName>
</protein>
<evidence type="ECO:0000313" key="4">
    <source>
        <dbReference type="Proteomes" id="UP000663090"/>
    </source>
</evidence>
<dbReference type="SMART" id="SM00100">
    <property type="entry name" value="cNMP"/>
    <property type="match status" value="1"/>
</dbReference>
<dbReference type="Proteomes" id="UP000663090">
    <property type="component" value="Chromosome"/>
</dbReference>
<sequence>MSRITSTEVVIPQSLSAEARRRLTDALYAVHQEIFDGVERECFARYVVDSSAEHTWIQLHRNEAGLLVGYFALHVFEKKLDGVTTAVFRAEAGSLRAYRGSNLSPRLALSLVLKYLLRHPGRPAYYLGALVHPSSYALLTKYCGEVWPRRECPLPAGLRDFIDELGTAFGLARVGPDTPLLRQVGWRTRDSEAERDYWRQCDKPSARFFLEANPGYTQGHGLLTLVPITLANILSILRVMCGRFLQSPMDAAMALAYLLPGGARLLRATVARQLKSSPLFAHFAPSVLKALAARAQVRALPPGHYVFRQSDVSDELYLLARGAAYVLAGTGPREEVVNQLGSGTVFGEISAFAGGRHCTSVRTASASTVVRIPGAALRPLLESDAGLRKNVWGTLTERHFDDLIRAQRRYAHLGRKERRAWLSRGVERELAAGQELLLEPGCHLFMVSGAVELSHVTPRLVARGALFLEVERHLPLVAREDTRVVVLP</sequence>
<keyword evidence="4" id="KW-1185">Reference proteome</keyword>
<dbReference type="InterPro" id="IPR000595">
    <property type="entry name" value="cNMP-bd_dom"/>
</dbReference>
<dbReference type="InterPro" id="IPR014710">
    <property type="entry name" value="RmlC-like_jellyroll"/>
</dbReference>
<dbReference type="SUPFAM" id="SSF51206">
    <property type="entry name" value="cAMP-binding domain-like"/>
    <property type="match status" value="1"/>
</dbReference>
<dbReference type="PROSITE" id="PS50042">
    <property type="entry name" value="CNMP_BINDING_3"/>
    <property type="match status" value="1"/>
</dbReference>
<dbReference type="CDD" id="cd00038">
    <property type="entry name" value="CAP_ED"/>
    <property type="match status" value="1"/>
</dbReference>
<dbReference type="InterPro" id="IPR050866">
    <property type="entry name" value="CNG_cation_channel"/>
</dbReference>
<dbReference type="RefSeq" id="WP_206713573.1">
    <property type="nucleotide sequence ID" value="NZ_CP071091.1"/>
</dbReference>
<reference evidence="3 4" key="1">
    <citation type="submission" date="2021-02" db="EMBL/GenBank/DDBJ databases">
        <title>De Novo genome assembly of isolated myxobacteria.</title>
        <authorList>
            <person name="Stevens D.C."/>
        </authorList>
    </citation>
    <scope>NUCLEOTIDE SEQUENCE [LARGE SCALE GENOMIC DNA]</scope>
    <source>
        <strain evidence="3 4">SCHIC003</strain>
    </source>
</reference>
<dbReference type="PANTHER" id="PTHR45638:SF11">
    <property type="entry name" value="CYCLIC NUCLEOTIDE-GATED CATION CHANNEL SUBUNIT A"/>
    <property type="match status" value="1"/>
</dbReference>
<accession>A0ABX7MZH3</accession>
<feature type="domain" description="Cyclic nucleotide-binding" evidence="2">
    <location>
        <begin position="279"/>
        <end position="398"/>
    </location>
</feature>
<keyword evidence="1" id="KW-0813">Transport</keyword>